<organism evidence="5 6">
    <name type="scientific">Roseovarius aestuarii</name>
    <dbReference type="NCBI Taxonomy" id="475083"/>
    <lineage>
        <taxon>Bacteria</taxon>
        <taxon>Pseudomonadati</taxon>
        <taxon>Pseudomonadota</taxon>
        <taxon>Alphaproteobacteria</taxon>
        <taxon>Rhodobacterales</taxon>
        <taxon>Roseobacteraceae</taxon>
        <taxon>Roseovarius</taxon>
    </lineage>
</organism>
<feature type="chain" id="PRO_5012168595" evidence="4">
    <location>
        <begin position="25"/>
        <end position="571"/>
    </location>
</feature>
<evidence type="ECO:0000256" key="4">
    <source>
        <dbReference type="SAM" id="SignalP"/>
    </source>
</evidence>
<name>A0A1X7BTC0_9RHOB</name>
<accession>A0A1X7BTC0</accession>
<keyword evidence="5" id="KW-0449">Lipoprotein</keyword>
<keyword evidence="2 3" id="KW-0802">TPR repeat</keyword>
<keyword evidence="1" id="KW-0677">Repeat</keyword>
<proteinExistence type="predicted"/>
<evidence type="ECO:0000313" key="6">
    <source>
        <dbReference type="Proteomes" id="UP000193224"/>
    </source>
</evidence>
<evidence type="ECO:0000256" key="1">
    <source>
        <dbReference type="ARBA" id="ARBA00022737"/>
    </source>
</evidence>
<dbReference type="PANTHER" id="PTHR12558:SF13">
    <property type="entry name" value="CELL DIVISION CYCLE PROTEIN 27 HOMOLOG"/>
    <property type="match status" value="1"/>
</dbReference>
<feature type="repeat" description="TPR" evidence="3">
    <location>
        <begin position="466"/>
        <end position="499"/>
    </location>
</feature>
<dbReference type="SMART" id="SM00028">
    <property type="entry name" value="TPR"/>
    <property type="match status" value="5"/>
</dbReference>
<dbReference type="PROSITE" id="PS50005">
    <property type="entry name" value="TPR"/>
    <property type="match status" value="3"/>
</dbReference>
<protein>
    <submittedName>
        <fullName evidence="5">Lipoprotein NlpI</fullName>
    </submittedName>
</protein>
<dbReference type="InterPro" id="IPR013105">
    <property type="entry name" value="TPR_2"/>
</dbReference>
<feature type="repeat" description="TPR" evidence="3">
    <location>
        <begin position="359"/>
        <end position="392"/>
    </location>
</feature>
<dbReference type="InterPro" id="IPR011990">
    <property type="entry name" value="TPR-like_helical_dom_sf"/>
</dbReference>
<feature type="repeat" description="TPR" evidence="3">
    <location>
        <begin position="397"/>
        <end position="430"/>
    </location>
</feature>
<keyword evidence="4" id="KW-0732">Signal</keyword>
<dbReference type="Pfam" id="PF13432">
    <property type="entry name" value="TPR_16"/>
    <property type="match status" value="2"/>
</dbReference>
<dbReference type="InterPro" id="IPR019734">
    <property type="entry name" value="TPR_rpt"/>
</dbReference>
<evidence type="ECO:0000313" key="5">
    <source>
        <dbReference type="EMBL" id="SMC12911.1"/>
    </source>
</evidence>
<dbReference type="Proteomes" id="UP000193224">
    <property type="component" value="Unassembled WGS sequence"/>
</dbReference>
<dbReference type="Pfam" id="PF14559">
    <property type="entry name" value="TPR_19"/>
    <property type="match status" value="1"/>
</dbReference>
<keyword evidence="6" id="KW-1185">Reference proteome</keyword>
<reference evidence="5 6" key="1">
    <citation type="submission" date="2017-03" db="EMBL/GenBank/DDBJ databases">
        <authorList>
            <person name="Afonso C.L."/>
            <person name="Miller P.J."/>
            <person name="Scott M.A."/>
            <person name="Spackman E."/>
            <person name="Goraichik I."/>
            <person name="Dimitrov K.M."/>
            <person name="Suarez D.L."/>
            <person name="Swayne D.E."/>
        </authorList>
    </citation>
    <scope>NUCLEOTIDE SEQUENCE [LARGE SCALE GENOMIC DNA]</scope>
    <source>
        <strain evidence="5 6">CECT 7745</strain>
    </source>
</reference>
<dbReference type="OrthoDB" id="9766710at2"/>
<dbReference type="Gene3D" id="1.25.40.10">
    <property type="entry name" value="Tetratricopeptide repeat domain"/>
    <property type="match status" value="4"/>
</dbReference>
<dbReference type="PANTHER" id="PTHR12558">
    <property type="entry name" value="CELL DIVISION CYCLE 16,23,27"/>
    <property type="match status" value="1"/>
</dbReference>
<dbReference type="RefSeq" id="WP_085800861.1">
    <property type="nucleotide sequence ID" value="NZ_FWXB01000010.1"/>
</dbReference>
<dbReference type="AlphaFoldDB" id="A0A1X7BTC0"/>
<gene>
    <name evidence="5" type="ORF">ROA7745_02744</name>
</gene>
<dbReference type="Pfam" id="PF07719">
    <property type="entry name" value="TPR_2"/>
    <property type="match status" value="2"/>
</dbReference>
<evidence type="ECO:0000256" key="2">
    <source>
        <dbReference type="ARBA" id="ARBA00022803"/>
    </source>
</evidence>
<feature type="signal peptide" evidence="4">
    <location>
        <begin position="1"/>
        <end position="24"/>
    </location>
</feature>
<evidence type="ECO:0000256" key="3">
    <source>
        <dbReference type="PROSITE-ProRule" id="PRU00339"/>
    </source>
</evidence>
<dbReference type="SUPFAM" id="SSF48452">
    <property type="entry name" value="TPR-like"/>
    <property type="match status" value="2"/>
</dbReference>
<dbReference type="EMBL" id="FWXB01000010">
    <property type="protein sequence ID" value="SMC12911.1"/>
    <property type="molecule type" value="Genomic_DNA"/>
</dbReference>
<sequence length="571" mass="63428">MKLRSLSIAVLAAALQLPTGPPHADEAVGAYLAARQARFQNDFTAAAEHFTRALAKDPSNPALMENAIAAYVGLGQLEKALPVAQRIEDADLLSQVAHMVLFADEGRREAYDELLDRIDRNRGIGELGDGLIAAWAHMGQGDMKTALELFDKVADQRGLHSFANYHKALALASVGDFESAEAIFSGDAEGPMQRTRRGTMAWAQVLSQLEHNDEAVAVIDEVFGGNMDPEITELRERLAADERLPFSVISGARDGVSEVFFSLGRALQVDAGQDYVLLYARVAEYLTPDNVDAVIMTAELLETLERHELATTAYRRVPRDHPSYYIAELGRAEALRRSDKADAAIEVLEQLSQSHGNLPIVHVSTGDLHRQLEQFEKAAAAYDRALALYEERDNNQWFVYYARGISHERLDEWEDAEADFRKALELSPEQPQVLNYLGYSMVEKRINLDEALDMIERAVAARPDSGYIIDSLGWVLYRLGRYDEAVGHMERAAELEPVDPVVNDHLGDVLWAVGRYQEAEFQWHRALSFVSEGEASSDVEADRIRRKLEVGLDEVLKEEGSAPLKVVDDGG</sequence>